<gene>
    <name evidence="2" type="ORF">AVDCRST_MAG70-1269</name>
</gene>
<reference evidence="2" key="1">
    <citation type="submission" date="2020-02" db="EMBL/GenBank/DDBJ databases">
        <authorList>
            <person name="Meier V. D."/>
        </authorList>
    </citation>
    <scope>NUCLEOTIDE SEQUENCE</scope>
    <source>
        <strain evidence="2">AVDCRST_MAG70</strain>
    </source>
</reference>
<keyword evidence="1" id="KW-0732">Signal</keyword>
<name>A0A6J4UQW7_9BACT</name>
<evidence type="ECO:0000256" key="1">
    <source>
        <dbReference type="SAM" id="SignalP"/>
    </source>
</evidence>
<feature type="chain" id="PRO_5027103716" description="Secreted protein" evidence="1">
    <location>
        <begin position="26"/>
        <end position="87"/>
    </location>
</feature>
<organism evidence="2">
    <name type="scientific">uncultured Thermomicrobiales bacterium</name>
    <dbReference type="NCBI Taxonomy" id="1645740"/>
    <lineage>
        <taxon>Bacteria</taxon>
        <taxon>Pseudomonadati</taxon>
        <taxon>Thermomicrobiota</taxon>
        <taxon>Thermomicrobia</taxon>
        <taxon>Thermomicrobiales</taxon>
        <taxon>environmental samples</taxon>
    </lineage>
</organism>
<dbReference type="AlphaFoldDB" id="A0A6J4UQW7"/>
<dbReference type="EMBL" id="CADCWH010000200">
    <property type="protein sequence ID" value="CAA9555719.1"/>
    <property type="molecule type" value="Genomic_DNA"/>
</dbReference>
<evidence type="ECO:0000313" key="2">
    <source>
        <dbReference type="EMBL" id="CAA9555719.1"/>
    </source>
</evidence>
<feature type="signal peptide" evidence="1">
    <location>
        <begin position="1"/>
        <end position="25"/>
    </location>
</feature>
<protein>
    <recommendedName>
        <fullName evidence="3">Secreted protein</fullName>
    </recommendedName>
</protein>
<evidence type="ECO:0008006" key="3">
    <source>
        <dbReference type="Google" id="ProtNLM"/>
    </source>
</evidence>
<accession>A0A6J4UQW7</accession>
<proteinExistence type="predicted"/>
<sequence>MKALKTLVVGSAVALGIAIAAPVSASHEHYLDTPGTCVIDIASGQTEQGQGEAGFHQFHTNVHLGQPGMVAFVNPSNPVSVGKGVCP</sequence>